<protein>
    <submittedName>
        <fullName evidence="1">Uncharacterized protein</fullName>
    </submittedName>
</protein>
<reference evidence="1" key="1">
    <citation type="submission" date="2019-10" db="EMBL/GenBank/DDBJ databases">
        <title>Draft genome sequence of Panacibacter sp. KCS-6.</title>
        <authorList>
            <person name="Yim K.J."/>
        </authorList>
    </citation>
    <scope>NUCLEOTIDE SEQUENCE</scope>
    <source>
        <strain evidence="1">KCS-6</strain>
    </source>
</reference>
<evidence type="ECO:0000313" key="2">
    <source>
        <dbReference type="Proteomes" id="UP000598971"/>
    </source>
</evidence>
<dbReference type="EMBL" id="WHPF01000005">
    <property type="protein sequence ID" value="NNV55382.1"/>
    <property type="molecule type" value="Genomic_DNA"/>
</dbReference>
<dbReference type="AlphaFoldDB" id="A0A8J8JR19"/>
<proteinExistence type="predicted"/>
<sequence length="99" mass="11792">MQIQNEAYATVTNIVWDFMFVQIISDVLQNKTLEYKIFSLDDKLIRKGHFEGPIIQLRLSHIQEGNYIFQLYLNNIQLQQVPFEKRAGFTNQVHYLNEE</sequence>
<comment type="caution">
    <text evidence="1">The sequence shown here is derived from an EMBL/GenBank/DDBJ whole genome shotgun (WGS) entry which is preliminary data.</text>
</comment>
<evidence type="ECO:0000313" key="1">
    <source>
        <dbReference type="EMBL" id="NNV55382.1"/>
    </source>
</evidence>
<organism evidence="1 2">
    <name type="scientific">Limnovirga soli</name>
    <dbReference type="NCBI Taxonomy" id="2656915"/>
    <lineage>
        <taxon>Bacteria</taxon>
        <taxon>Pseudomonadati</taxon>
        <taxon>Bacteroidota</taxon>
        <taxon>Chitinophagia</taxon>
        <taxon>Chitinophagales</taxon>
        <taxon>Chitinophagaceae</taxon>
        <taxon>Limnovirga</taxon>
    </lineage>
</organism>
<gene>
    <name evidence="1" type="ORF">GD597_07930</name>
</gene>
<name>A0A8J8JR19_9BACT</name>
<keyword evidence="2" id="KW-1185">Reference proteome</keyword>
<accession>A0A8J8JR19</accession>
<dbReference type="RefSeq" id="WP_171607312.1">
    <property type="nucleotide sequence ID" value="NZ_WHPF01000005.1"/>
</dbReference>
<dbReference type="Proteomes" id="UP000598971">
    <property type="component" value="Unassembled WGS sequence"/>
</dbReference>